<evidence type="ECO:0000313" key="8">
    <source>
        <dbReference type="EMBL" id="SAK59604.1"/>
    </source>
</evidence>
<evidence type="ECO:0000256" key="4">
    <source>
        <dbReference type="ARBA" id="ARBA00022827"/>
    </source>
</evidence>
<evidence type="ECO:0000256" key="1">
    <source>
        <dbReference type="ARBA" id="ARBA00001974"/>
    </source>
</evidence>
<dbReference type="OrthoDB" id="9785276at2"/>
<evidence type="ECO:0000256" key="2">
    <source>
        <dbReference type="ARBA" id="ARBA00010790"/>
    </source>
</evidence>
<dbReference type="SUPFAM" id="SSF51905">
    <property type="entry name" value="FAD/NAD(P)-binding domain"/>
    <property type="match status" value="1"/>
</dbReference>
<feature type="domain" description="Glucose-methanol-choline oxidoreductase N-terminal" evidence="6">
    <location>
        <begin position="83"/>
        <end position="106"/>
    </location>
</feature>
<evidence type="ECO:0000256" key="3">
    <source>
        <dbReference type="ARBA" id="ARBA00022630"/>
    </source>
</evidence>
<keyword evidence="9" id="KW-1185">Reference proteome</keyword>
<dbReference type="InterPro" id="IPR007867">
    <property type="entry name" value="GMC_OxRtase_C"/>
</dbReference>
<dbReference type="InterPro" id="IPR036188">
    <property type="entry name" value="FAD/NAD-bd_sf"/>
</dbReference>
<evidence type="ECO:0000256" key="5">
    <source>
        <dbReference type="RuleBase" id="RU003968"/>
    </source>
</evidence>
<dbReference type="PANTHER" id="PTHR11552">
    <property type="entry name" value="GLUCOSE-METHANOL-CHOLINE GMC OXIDOREDUCTASE"/>
    <property type="match status" value="1"/>
</dbReference>
<dbReference type="PROSITE" id="PS00624">
    <property type="entry name" value="GMC_OXRED_2"/>
    <property type="match status" value="1"/>
</dbReference>
<dbReference type="Gene3D" id="3.50.50.60">
    <property type="entry name" value="FAD/NAD(P)-binding domain"/>
    <property type="match status" value="1"/>
</dbReference>
<proteinExistence type="inferred from homology"/>
<evidence type="ECO:0000259" key="7">
    <source>
        <dbReference type="PROSITE" id="PS00624"/>
    </source>
</evidence>
<comment type="cofactor">
    <cofactor evidence="1">
        <name>FAD</name>
        <dbReference type="ChEBI" id="CHEBI:57692"/>
    </cofactor>
</comment>
<reference evidence="9" key="1">
    <citation type="submission" date="2016-01" db="EMBL/GenBank/DDBJ databases">
        <authorList>
            <person name="Peeters Charlotte."/>
        </authorList>
    </citation>
    <scope>NUCLEOTIDE SEQUENCE [LARGE SCALE GENOMIC DNA]</scope>
</reference>
<sequence>METNFDYVVVGAGSAGCAVAGRLAQTGGCSVAIIEAGTHDHSKKITTPLGLVLLSGKENAYNYGYRTERQAQLMDRRGRQPRGRGLGGSSSINGMIYIRGVPRDYDRWAEAGCDGWAWRDVLPYFKRSEGNERMAGQDDALHGGRGPLAVSDPRSPSQFSRWFVEAAQAAGYRYNADFNGATQEGVGLFQLTQKNGERWNAARAYLHQGDTRELSRYPNLHVLSETQAVRIVFDGKRAVGVEVRRGEQTSIIRARREVIVSSGAFGSPQLLMASGIGPAEHLNELGVPVIVASPDVRRNLQEHADVLLYQLKVNSTELIGPSVRGGWHLLKAWRRYKRERAGVLTSNIVEAGGFFKSRPDLDEPDLQAHFMTAAVTKPMRYGQGYSCHVCVLRPHSRGEVRLKSADTRDAPIIDLNMLSDARDMDTLVTGVRMLKRIFDQPQLARHGGIFGDPNLRADGSDDERIRKIIAARADTAFHPVGTCRMGRDERAVVDPQLRVRGVEGLRVVDASIMPTIIGGNTNAPAIMIGEKAADMILGRVASQAVQTPTGVPEENRVA</sequence>
<feature type="domain" description="Glucose-methanol-choline oxidoreductase N-terminal" evidence="7">
    <location>
        <begin position="263"/>
        <end position="277"/>
    </location>
</feature>
<dbReference type="Gene3D" id="3.30.410.40">
    <property type="match status" value="1"/>
</dbReference>
<dbReference type="PROSITE" id="PS00623">
    <property type="entry name" value="GMC_OXRED_1"/>
    <property type="match status" value="1"/>
</dbReference>
<dbReference type="InterPro" id="IPR012132">
    <property type="entry name" value="GMC_OxRdtase"/>
</dbReference>
<evidence type="ECO:0000313" key="9">
    <source>
        <dbReference type="Proteomes" id="UP000054624"/>
    </source>
</evidence>
<evidence type="ECO:0000259" key="6">
    <source>
        <dbReference type="PROSITE" id="PS00623"/>
    </source>
</evidence>
<keyword evidence="4 5" id="KW-0274">FAD</keyword>
<comment type="similarity">
    <text evidence="2 5">Belongs to the GMC oxidoreductase family.</text>
</comment>
<gene>
    <name evidence="8" type="ORF">AWB76_02779</name>
</gene>
<dbReference type="Proteomes" id="UP000054624">
    <property type="component" value="Unassembled WGS sequence"/>
</dbReference>
<keyword evidence="3 5" id="KW-0285">Flavoprotein</keyword>
<dbReference type="GO" id="GO:0016614">
    <property type="term" value="F:oxidoreductase activity, acting on CH-OH group of donors"/>
    <property type="evidence" value="ECO:0007669"/>
    <property type="project" value="InterPro"/>
</dbReference>
<dbReference type="SUPFAM" id="SSF54373">
    <property type="entry name" value="FAD-linked reductases, C-terminal domain"/>
    <property type="match status" value="1"/>
</dbReference>
<dbReference type="PIRSF" id="PIRSF000137">
    <property type="entry name" value="Alcohol_oxidase"/>
    <property type="match status" value="1"/>
</dbReference>
<dbReference type="EMBL" id="FCOI02000007">
    <property type="protein sequence ID" value="SAK59604.1"/>
    <property type="molecule type" value="Genomic_DNA"/>
</dbReference>
<dbReference type="Pfam" id="PF00732">
    <property type="entry name" value="GMC_oxred_N"/>
    <property type="match status" value="1"/>
</dbReference>
<dbReference type="AlphaFoldDB" id="A0A158AP38"/>
<dbReference type="InterPro" id="IPR000172">
    <property type="entry name" value="GMC_OxRdtase_N"/>
</dbReference>
<accession>A0A158AP38</accession>
<organism evidence="8 9">
    <name type="scientific">Caballeronia temeraria</name>
    <dbReference type="NCBI Taxonomy" id="1777137"/>
    <lineage>
        <taxon>Bacteria</taxon>
        <taxon>Pseudomonadati</taxon>
        <taxon>Pseudomonadota</taxon>
        <taxon>Betaproteobacteria</taxon>
        <taxon>Burkholderiales</taxon>
        <taxon>Burkholderiaceae</taxon>
        <taxon>Caballeronia</taxon>
    </lineage>
</organism>
<dbReference type="PANTHER" id="PTHR11552:SF147">
    <property type="entry name" value="CHOLINE DEHYDROGENASE, MITOCHONDRIAL"/>
    <property type="match status" value="1"/>
</dbReference>
<dbReference type="Pfam" id="PF05199">
    <property type="entry name" value="GMC_oxred_C"/>
    <property type="match status" value="1"/>
</dbReference>
<protein>
    <submittedName>
        <fullName evidence="8">GMC family oxidoreductase</fullName>
    </submittedName>
</protein>
<dbReference type="RefSeq" id="WP_061160619.1">
    <property type="nucleotide sequence ID" value="NZ_FCOI02000007.1"/>
</dbReference>
<dbReference type="GO" id="GO:0050660">
    <property type="term" value="F:flavin adenine dinucleotide binding"/>
    <property type="evidence" value="ECO:0007669"/>
    <property type="project" value="InterPro"/>
</dbReference>
<dbReference type="STRING" id="1777137.AWB76_02779"/>
<name>A0A158AP38_9BURK</name>